<comment type="caution">
    <text evidence="1">The sequence shown here is derived from an EMBL/GenBank/DDBJ whole genome shotgun (WGS) entry which is preliminary data.</text>
</comment>
<dbReference type="Gene3D" id="3.40.630.10">
    <property type="entry name" value="Zn peptidases"/>
    <property type="match status" value="1"/>
</dbReference>
<accession>X1W1R5</accession>
<dbReference type="EMBL" id="BARW01037057">
    <property type="protein sequence ID" value="GAJ22415.1"/>
    <property type="molecule type" value="Genomic_DNA"/>
</dbReference>
<sequence>MIKRIFAVFGIGFAIIFSQIQAPTGLFSGESAFKFLEQQVAFGPRNPGSEGHKNCQQFLIAELKKYTPNVSTQPFLFTDTDLNR</sequence>
<feature type="non-terminal residue" evidence="1">
    <location>
        <position position="84"/>
    </location>
</feature>
<proteinExistence type="predicted"/>
<protein>
    <recommendedName>
        <fullName evidence="2">Peptidase M28 domain-containing protein</fullName>
    </recommendedName>
</protein>
<reference evidence="1" key="1">
    <citation type="journal article" date="2014" name="Front. Microbiol.">
        <title>High frequency of phylogenetically diverse reductive dehalogenase-homologous genes in deep subseafloor sedimentary metagenomes.</title>
        <authorList>
            <person name="Kawai M."/>
            <person name="Futagami T."/>
            <person name="Toyoda A."/>
            <person name="Takaki Y."/>
            <person name="Nishi S."/>
            <person name="Hori S."/>
            <person name="Arai W."/>
            <person name="Tsubouchi T."/>
            <person name="Morono Y."/>
            <person name="Uchiyama I."/>
            <person name="Ito T."/>
            <person name="Fujiyama A."/>
            <person name="Inagaki F."/>
            <person name="Takami H."/>
        </authorList>
    </citation>
    <scope>NUCLEOTIDE SEQUENCE</scope>
    <source>
        <strain evidence="1">Expedition CK06-06</strain>
    </source>
</reference>
<dbReference type="SUPFAM" id="SSF53187">
    <property type="entry name" value="Zn-dependent exopeptidases"/>
    <property type="match status" value="1"/>
</dbReference>
<gene>
    <name evidence="1" type="ORF">S12H4_57332</name>
</gene>
<organism evidence="1">
    <name type="scientific">marine sediment metagenome</name>
    <dbReference type="NCBI Taxonomy" id="412755"/>
    <lineage>
        <taxon>unclassified sequences</taxon>
        <taxon>metagenomes</taxon>
        <taxon>ecological metagenomes</taxon>
    </lineage>
</organism>
<evidence type="ECO:0008006" key="2">
    <source>
        <dbReference type="Google" id="ProtNLM"/>
    </source>
</evidence>
<name>X1W1R5_9ZZZZ</name>
<dbReference type="AlphaFoldDB" id="X1W1R5"/>
<evidence type="ECO:0000313" key="1">
    <source>
        <dbReference type="EMBL" id="GAJ22415.1"/>
    </source>
</evidence>